<dbReference type="AlphaFoldDB" id="A0A0F7VMH6"/>
<dbReference type="KEGG" id="sle:sle1_116"/>
<accession>A0A0F7VMH6</accession>
<organism evidence="2 3">
    <name type="scientific">Streptomyces leeuwenhoekii</name>
    <dbReference type="NCBI Taxonomy" id="1437453"/>
    <lineage>
        <taxon>Bacteria</taxon>
        <taxon>Bacillati</taxon>
        <taxon>Actinomycetota</taxon>
        <taxon>Actinomycetes</taxon>
        <taxon>Kitasatosporales</taxon>
        <taxon>Streptomycetaceae</taxon>
        <taxon>Streptomyces</taxon>
    </lineage>
</organism>
<keyword evidence="2" id="KW-0614">Plasmid</keyword>
<protein>
    <submittedName>
        <fullName evidence="2">Sle1_116 protein</fullName>
    </submittedName>
</protein>
<dbReference type="EMBL" id="LN831788">
    <property type="protein sequence ID" value="CQR59283.1"/>
    <property type="molecule type" value="Genomic_DNA"/>
</dbReference>
<evidence type="ECO:0000313" key="2">
    <source>
        <dbReference type="EMBL" id="CQR59283.1"/>
    </source>
</evidence>
<dbReference type="RefSeq" id="WP_047121305.1">
    <property type="nucleotide sequence ID" value="NZ_LN831788.1"/>
</dbReference>
<feature type="region of interest" description="Disordered" evidence="1">
    <location>
        <begin position="89"/>
        <end position="111"/>
    </location>
</feature>
<geneLocation type="plasmid" evidence="2 3">
    <name>pSLE1</name>
</geneLocation>
<reference evidence="3" key="1">
    <citation type="submission" date="2015-02" db="EMBL/GenBank/DDBJ databases">
        <authorList>
            <person name="Gomez-Escribano P.J."/>
        </authorList>
    </citation>
    <scope>NUCLEOTIDE SEQUENCE [LARGE SCALE GENOMIC DNA]</scope>
    <source>
        <strain evidence="3">C34 (DSM 42122 / NRRL B-24963)</strain>
        <plasmid evidence="3">pSLE1</plasmid>
    </source>
</reference>
<proteinExistence type="predicted"/>
<sequence>MSTELTFKALAHAVQSKEKKLARHAEGVKRAADNIAQHADDTARDADALGAKSVDRDSISECQELARIIRGVSDGATAYAAKAADTAKTAKAASDQARTTHGGFQEAFDRSNITDLENVSRDWFEQE</sequence>
<dbReference type="PATRIC" id="fig|1437453.6.peg.7242"/>
<evidence type="ECO:0000313" key="3">
    <source>
        <dbReference type="Proteomes" id="UP000035016"/>
    </source>
</evidence>
<dbReference type="Proteomes" id="UP000035016">
    <property type="component" value="Plasmid pSLE1"/>
</dbReference>
<gene>
    <name evidence="2" type="ORF">sle1_116</name>
</gene>
<name>A0A0F7VMH6_STRLW</name>
<evidence type="ECO:0000256" key="1">
    <source>
        <dbReference type="SAM" id="MobiDB-lite"/>
    </source>
</evidence>